<dbReference type="STRING" id="223786.SAMN05216234_1562"/>
<dbReference type="InterPro" id="IPR049708">
    <property type="entry name" value="PP0621-like"/>
</dbReference>
<name>A0A1I5U779_9BACT</name>
<keyword evidence="1" id="KW-0479">Metal-binding</keyword>
<dbReference type="EMBL" id="FOXB01000056">
    <property type="protein sequence ID" value="SFP91149.1"/>
    <property type="molecule type" value="Genomic_DNA"/>
</dbReference>
<dbReference type="Gene3D" id="2.30.170.10">
    <property type="match status" value="1"/>
</dbReference>
<dbReference type="InterPro" id="IPR017854">
    <property type="entry name" value="Metalthion_dom_sf"/>
</dbReference>
<evidence type="ECO:0000313" key="3">
    <source>
        <dbReference type="EMBL" id="SFP91149.1"/>
    </source>
</evidence>
<sequence>MLKILLTIAVIAGIYFFLIKKPQVAKKRQERAEDEKRKPKDDEDIMVECEKCGTFVSSKEAIIVDGKYYCSKSCAGIR</sequence>
<dbReference type="RefSeq" id="WP_092914080.1">
    <property type="nucleotide sequence ID" value="NZ_CP136592.1"/>
</dbReference>
<accession>A0A1I5U779</accession>
<dbReference type="OrthoDB" id="5356091at2"/>
<evidence type="ECO:0000256" key="2">
    <source>
        <dbReference type="ARBA" id="ARBA00022851"/>
    </source>
</evidence>
<evidence type="ECO:0000256" key="1">
    <source>
        <dbReference type="ARBA" id="ARBA00022723"/>
    </source>
</evidence>
<gene>
    <name evidence="3" type="ORF">SAMN05216234_1562</name>
</gene>
<dbReference type="SUPFAM" id="SSF57868">
    <property type="entry name" value="Metallothionein"/>
    <property type="match status" value="1"/>
</dbReference>
<dbReference type="Proteomes" id="UP000199227">
    <property type="component" value="Unassembled WGS sequence"/>
</dbReference>
<evidence type="ECO:0000313" key="4">
    <source>
        <dbReference type="Proteomes" id="UP000199227"/>
    </source>
</evidence>
<protein>
    <recommendedName>
        <fullName evidence="5">Prokaryotic metallothionein</fullName>
    </recommendedName>
</protein>
<keyword evidence="4" id="KW-1185">Reference proteome</keyword>
<evidence type="ECO:0008006" key="5">
    <source>
        <dbReference type="Google" id="ProtNLM"/>
    </source>
</evidence>
<proteinExistence type="predicted"/>
<reference evidence="3 4" key="1">
    <citation type="submission" date="2016-10" db="EMBL/GenBank/DDBJ databases">
        <authorList>
            <person name="de Groot N.N."/>
        </authorList>
    </citation>
    <scope>NUCLEOTIDE SEQUENCE [LARGE SCALE GENOMIC DNA]</scope>
    <source>
        <strain evidence="3 4">EP1-55-1</strain>
    </source>
</reference>
<dbReference type="AlphaFoldDB" id="A0A1I5U779"/>
<dbReference type="NCBIfam" id="NF041023">
    <property type="entry name" value="PP0621_fam"/>
    <property type="match status" value="1"/>
</dbReference>
<keyword evidence="2" id="KW-0480">Metal-thiolate cluster</keyword>
<organism evidence="3 4">
    <name type="scientific">Hydrogenimonas thermophila</name>
    <dbReference type="NCBI Taxonomy" id="223786"/>
    <lineage>
        <taxon>Bacteria</taxon>
        <taxon>Pseudomonadati</taxon>
        <taxon>Campylobacterota</taxon>
        <taxon>Epsilonproteobacteria</taxon>
        <taxon>Campylobacterales</taxon>
        <taxon>Hydrogenimonadaceae</taxon>
        <taxon>Hydrogenimonas</taxon>
    </lineage>
</organism>
<dbReference type="GO" id="GO:0046872">
    <property type="term" value="F:metal ion binding"/>
    <property type="evidence" value="ECO:0007669"/>
    <property type="project" value="UniProtKB-KW"/>
</dbReference>